<keyword evidence="2" id="KW-0229">DNA integration</keyword>
<evidence type="ECO:0000313" key="7">
    <source>
        <dbReference type="Proteomes" id="UP000248616"/>
    </source>
</evidence>
<feature type="domain" description="Tyr recombinase" evidence="5">
    <location>
        <begin position="200"/>
        <end position="375"/>
    </location>
</feature>
<dbReference type="InterPro" id="IPR011010">
    <property type="entry name" value="DNA_brk_join_enz"/>
</dbReference>
<dbReference type="Pfam" id="PF00589">
    <property type="entry name" value="Phage_integrase"/>
    <property type="match status" value="1"/>
</dbReference>
<accession>A0A2W7C2X7</accession>
<evidence type="ECO:0000256" key="1">
    <source>
        <dbReference type="ARBA" id="ARBA00008857"/>
    </source>
</evidence>
<dbReference type="InterPro" id="IPR013762">
    <property type="entry name" value="Integrase-like_cat_sf"/>
</dbReference>
<dbReference type="InterPro" id="IPR050808">
    <property type="entry name" value="Phage_Integrase"/>
</dbReference>
<dbReference type="Pfam" id="PF13356">
    <property type="entry name" value="Arm-DNA-bind_3"/>
    <property type="match status" value="1"/>
</dbReference>
<dbReference type="PROSITE" id="PS51898">
    <property type="entry name" value="TYR_RECOMBINASE"/>
    <property type="match status" value="1"/>
</dbReference>
<protein>
    <recommendedName>
        <fullName evidence="5">Tyr recombinase domain-containing protein</fullName>
    </recommendedName>
</protein>
<dbReference type="RefSeq" id="WP_111546497.1">
    <property type="nucleotide sequence ID" value="NZ_MZXV01000051.1"/>
</dbReference>
<gene>
    <name evidence="6" type="ORF">B5V02_23465</name>
</gene>
<comment type="similarity">
    <text evidence="1">Belongs to the 'phage' integrase family.</text>
</comment>
<evidence type="ECO:0000256" key="3">
    <source>
        <dbReference type="ARBA" id="ARBA00023125"/>
    </source>
</evidence>
<dbReference type="PANTHER" id="PTHR30629">
    <property type="entry name" value="PROPHAGE INTEGRASE"/>
    <property type="match status" value="1"/>
</dbReference>
<evidence type="ECO:0000313" key="6">
    <source>
        <dbReference type="EMBL" id="PZV36168.1"/>
    </source>
</evidence>
<dbReference type="Gene3D" id="1.10.443.10">
    <property type="entry name" value="Intergrase catalytic core"/>
    <property type="match status" value="1"/>
</dbReference>
<dbReference type="Gene3D" id="1.10.150.130">
    <property type="match status" value="1"/>
</dbReference>
<name>A0A2W7C2X7_9HYPH</name>
<dbReference type="GO" id="GO:0003677">
    <property type="term" value="F:DNA binding"/>
    <property type="evidence" value="ECO:0007669"/>
    <property type="project" value="UniProtKB-KW"/>
</dbReference>
<dbReference type="InterPro" id="IPR038488">
    <property type="entry name" value="Integrase_DNA-bd_sf"/>
</dbReference>
<sequence length="401" mass="45033">MTRRRKFSDTGVEALKPKATRYTSPDPELRGHYVRVMPSGAKSFVAVARDPNGKQVWATIGAADKMGIEKARTLAREAIERIRQGLPPVEQKAAPVTFNDVSDGYLKRHVVAKGLLSEYEIRRCLDVYVIPQWGKREFVSIRRGDVAALLDKIEDENGARQADSVLAIVRGVCNWFAARNDDYVSPIVRGMRRTVPKDRARERILTDDEIRSIWKHSEGPFGAMMRFALATAQRREKLMTIKWDDVSIDGVWHVPSDDREKGTGGDLKLSALALEIIRSQSRMGKNPYVFAGRGDDGHFNGMSRAKINFDKRAKEAQAKLEPWVIHDLRRTARSLMSRAGVRPDIAERVMGHVIAGVEGIYDRHAYRDEKGDALERLGALLDTIIKNDPSANVVPIRKAAQ</sequence>
<dbReference type="InterPro" id="IPR025166">
    <property type="entry name" value="Integrase_DNA_bind_dom"/>
</dbReference>
<dbReference type="Gene3D" id="3.30.160.390">
    <property type="entry name" value="Integrase, DNA-binding domain"/>
    <property type="match status" value="1"/>
</dbReference>
<evidence type="ECO:0000259" key="5">
    <source>
        <dbReference type="PROSITE" id="PS51898"/>
    </source>
</evidence>
<reference evidence="7" key="1">
    <citation type="submission" date="2017-03" db="EMBL/GenBank/DDBJ databases">
        <authorList>
            <person name="Safronova V.I."/>
            <person name="Sazanova A.L."/>
            <person name="Chirak E.R."/>
        </authorList>
    </citation>
    <scope>NUCLEOTIDE SEQUENCE [LARGE SCALE GENOMIC DNA]</scope>
    <source>
        <strain evidence="7">Ach-343</strain>
    </source>
</reference>
<dbReference type="SUPFAM" id="SSF56349">
    <property type="entry name" value="DNA breaking-rejoining enzymes"/>
    <property type="match status" value="1"/>
</dbReference>
<keyword evidence="3" id="KW-0238">DNA-binding</keyword>
<evidence type="ECO:0000256" key="2">
    <source>
        <dbReference type="ARBA" id="ARBA00022908"/>
    </source>
</evidence>
<dbReference type="Proteomes" id="UP000248616">
    <property type="component" value="Unassembled WGS sequence"/>
</dbReference>
<proteinExistence type="inferred from homology"/>
<keyword evidence="4" id="KW-0233">DNA recombination</keyword>
<dbReference type="OrthoDB" id="7615137at2"/>
<dbReference type="GO" id="GO:0006310">
    <property type="term" value="P:DNA recombination"/>
    <property type="evidence" value="ECO:0007669"/>
    <property type="project" value="UniProtKB-KW"/>
</dbReference>
<keyword evidence="7" id="KW-1185">Reference proteome</keyword>
<dbReference type="InterPro" id="IPR010998">
    <property type="entry name" value="Integrase_recombinase_N"/>
</dbReference>
<dbReference type="InterPro" id="IPR002104">
    <property type="entry name" value="Integrase_catalytic"/>
</dbReference>
<dbReference type="GO" id="GO:0015074">
    <property type="term" value="P:DNA integration"/>
    <property type="evidence" value="ECO:0007669"/>
    <property type="project" value="UniProtKB-KW"/>
</dbReference>
<dbReference type="EMBL" id="MZXV01000051">
    <property type="protein sequence ID" value="PZV36168.1"/>
    <property type="molecule type" value="Genomic_DNA"/>
</dbReference>
<evidence type="ECO:0000256" key="4">
    <source>
        <dbReference type="ARBA" id="ARBA00023172"/>
    </source>
</evidence>
<dbReference type="PANTHER" id="PTHR30629:SF2">
    <property type="entry name" value="PROPHAGE INTEGRASE INTS-RELATED"/>
    <property type="match status" value="1"/>
</dbReference>
<comment type="caution">
    <text evidence="6">The sequence shown here is derived from an EMBL/GenBank/DDBJ whole genome shotgun (WGS) entry which is preliminary data.</text>
</comment>
<dbReference type="AlphaFoldDB" id="A0A2W7C2X7"/>
<organism evidence="6 7">
    <name type="scientific">Mesorhizobium kowhaii</name>
    <dbReference type="NCBI Taxonomy" id="1300272"/>
    <lineage>
        <taxon>Bacteria</taxon>
        <taxon>Pseudomonadati</taxon>
        <taxon>Pseudomonadota</taxon>
        <taxon>Alphaproteobacteria</taxon>
        <taxon>Hyphomicrobiales</taxon>
        <taxon>Phyllobacteriaceae</taxon>
        <taxon>Mesorhizobium</taxon>
    </lineage>
</organism>